<feature type="domain" description="Protein kinase" evidence="25">
    <location>
        <begin position="733"/>
        <end position="1015"/>
    </location>
</feature>
<dbReference type="PANTHER" id="PTHR48056">
    <property type="entry name" value="LRR RECEPTOR-LIKE SERINE/THREONINE-PROTEIN KINASE-RELATED"/>
    <property type="match status" value="1"/>
</dbReference>
<evidence type="ECO:0000256" key="15">
    <source>
        <dbReference type="ARBA" id="ARBA00022840"/>
    </source>
</evidence>
<reference evidence="26 27" key="1">
    <citation type="submission" date="2024-11" db="EMBL/GenBank/DDBJ databases">
        <title>Chromosome-level genome assembly of Eucalyptus globulus Labill. provides insights into its genome evolution.</title>
        <authorList>
            <person name="Li X."/>
        </authorList>
    </citation>
    <scope>NUCLEOTIDE SEQUENCE [LARGE SCALE GENOMIC DNA]</scope>
    <source>
        <strain evidence="26">CL2024</strain>
        <tissue evidence="26">Fresh tender leaves</tissue>
    </source>
</reference>
<dbReference type="GO" id="GO:0005886">
    <property type="term" value="C:plasma membrane"/>
    <property type="evidence" value="ECO:0007669"/>
    <property type="project" value="UniProtKB-SubCell"/>
</dbReference>
<dbReference type="Pfam" id="PF13855">
    <property type="entry name" value="LRR_8"/>
    <property type="match status" value="3"/>
</dbReference>
<evidence type="ECO:0000256" key="23">
    <source>
        <dbReference type="SAM" id="Phobius"/>
    </source>
</evidence>
<evidence type="ECO:0000256" key="11">
    <source>
        <dbReference type="ARBA" id="ARBA00022729"/>
    </source>
</evidence>
<dbReference type="InterPro" id="IPR011009">
    <property type="entry name" value="Kinase-like_dom_sf"/>
</dbReference>
<keyword evidence="9" id="KW-0808">Transferase</keyword>
<dbReference type="GO" id="GO:0005524">
    <property type="term" value="F:ATP binding"/>
    <property type="evidence" value="ECO:0007669"/>
    <property type="project" value="UniProtKB-UniRule"/>
</dbReference>
<keyword evidence="17 23" id="KW-0472">Membrane</keyword>
<evidence type="ECO:0000256" key="12">
    <source>
        <dbReference type="ARBA" id="ARBA00022737"/>
    </source>
</evidence>
<keyword evidence="15 22" id="KW-0067">ATP-binding</keyword>
<dbReference type="SMART" id="SM00369">
    <property type="entry name" value="LRR_TYP"/>
    <property type="match status" value="6"/>
</dbReference>
<evidence type="ECO:0000256" key="6">
    <source>
        <dbReference type="ARBA" id="ARBA00022527"/>
    </source>
</evidence>
<keyword evidence="6" id="KW-0723">Serine/threonine-protein kinase</keyword>
<keyword evidence="16 23" id="KW-1133">Transmembrane helix</keyword>
<evidence type="ECO:0000256" key="4">
    <source>
        <dbReference type="ARBA" id="ARBA00012513"/>
    </source>
</evidence>
<dbReference type="PROSITE" id="PS00107">
    <property type="entry name" value="PROTEIN_KINASE_ATP"/>
    <property type="match status" value="1"/>
</dbReference>
<name>A0ABD3J2Q7_EUCGL</name>
<gene>
    <name evidence="26" type="ORF">ACJRO7_004723</name>
</gene>
<dbReference type="Gene3D" id="1.10.510.10">
    <property type="entry name" value="Transferase(Phosphotransferase) domain 1"/>
    <property type="match status" value="1"/>
</dbReference>
<evidence type="ECO:0000256" key="14">
    <source>
        <dbReference type="ARBA" id="ARBA00022777"/>
    </source>
</evidence>
<keyword evidence="13 22" id="KW-0547">Nucleotide-binding</keyword>
<dbReference type="EMBL" id="JBJKBG010000010">
    <property type="protein sequence ID" value="KAL3719790.1"/>
    <property type="molecule type" value="Genomic_DNA"/>
</dbReference>
<feature type="chain" id="PRO_5044842624" description="non-specific serine/threonine protein kinase" evidence="24">
    <location>
        <begin position="21"/>
        <end position="1021"/>
    </location>
</feature>
<evidence type="ECO:0000256" key="10">
    <source>
        <dbReference type="ARBA" id="ARBA00022692"/>
    </source>
</evidence>
<dbReference type="SUPFAM" id="SSF52058">
    <property type="entry name" value="L domain-like"/>
    <property type="match status" value="3"/>
</dbReference>
<dbReference type="InterPro" id="IPR017441">
    <property type="entry name" value="Protein_kinase_ATP_BS"/>
</dbReference>
<evidence type="ECO:0000256" key="22">
    <source>
        <dbReference type="PROSITE-ProRule" id="PRU10141"/>
    </source>
</evidence>
<evidence type="ECO:0000256" key="21">
    <source>
        <dbReference type="ARBA" id="ARBA00048679"/>
    </source>
</evidence>
<evidence type="ECO:0000313" key="26">
    <source>
        <dbReference type="EMBL" id="KAL3719790.1"/>
    </source>
</evidence>
<keyword evidence="19" id="KW-0325">Glycoprotein</keyword>
<dbReference type="Proteomes" id="UP001634007">
    <property type="component" value="Unassembled WGS sequence"/>
</dbReference>
<dbReference type="Gene3D" id="3.30.200.20">
    <property type="entry name" value="Phosphorylase Kinase, domain 1"/>
    <property type="match status" value="1"/>
</dbReference>
<feature type="transmembrane region" description="Helical" evidence="23">
    <location>
        <begin position="657"/>
        <end position="679"/>
    </location>
</feature>
<evidence type="ECO:0000256" key="24">
    <source>
        <dbReference type="SAM" id="SignalP"/>
    </source>
</evidence>
<evidence type="ECO:0000313" key="27">
    <source>
        <dbReference type="Proteomes" id="UP001634007"/>
    </source>
</evidence>
<dbReference type="InterPro" id="IPR013210">
    <property type="entry name" value="LRR_N_plant-typ"/>
</dbReference>
<dbReference type="FunFam" id="3.80.10.10:FF:000041">
    <property type="entry name" value="LRR receptor-like serine/threonine-protein kinase ERECTA"/>
    <property type="match status" value="1"/>
</dbReference>
<keyword evidence="10 23" id="KW-0812">Transmembrane</keyword>
<dbReference type="AlphaFoldDB" id="A0ABD3J2Q7"/>
<keyword evidence="7" id="KW-0597">Phosphoprotein</keyword>
<dbReference type="PROSITE" id="PS51450">
    <property type="entry name" value="LRR"/>
    <property type="match status" value="1"/>
</dbReference>
<keyword evidence="11 24" id="KW-0732">Signal</keyword>
<dbReference type="FunFam" id="3.80.10.10:FF:000213">
    <property type="entry name" value="Tyrosine-sulfated glycopeptide receptor 1"/>
    <property type="match status" value="1"/>
</dbReference>
<dbReference type="Gene3D" id="3.80.10.10">
    <property type="entry name" value="Ribonuclease Inhibitor"/>
    <property type="match status" value="2"/>
</dbReference>
<dbReference type="EC" id="2.7.11.1" evidence="4"/>
<dbReference type="PROSITE" id="PS00108">
    <property type="entry name" value="PROTEIN_KINASE_ST"/>
    <property type="match status" value="1"/>
</dbReference>
<dbReference type="FunFam" id="3.30.200.20:FF:000125">
    <property type="entry name" value="Protein STRUBBELIG-RECEPTOR FAMILY 8"/>
    <property type="match status" value="1"/>
</dbReference>
<dbReference type="PANTHER" id="PTHR48056:SF18">
    <property type="entry name" value="NON-SPECIFIC SERINE_THREONINE PROTEIN KINASE"/>
    <property type="match status" value="1"/>
</dbReference>
<evidence type="ECO:0000256" key="9">
    <source>
        <dbReference type="ARBA" id="ARBA00022679"/>
    </source>
</evidence>
<dbReference type="InterPro" id="IPR050647">
    <property type="entry name" value="Plant_LRR-RLKs"/>
</dbReference>
<comment type="subcellular location">
    <subcellularLocation>
        <location evidence="1">Cell membrane</location>
        <topology evidence="1">Single-pass type I membrane protein</topology>
    </subcellularLocation>
</comment>
<comment type="catalytic activity">
    <reaction evidence="20">
        <text>L-threonyl-[protein] + ATP = O-phospho-L-threonyl-[protein] + ADP + H(+)</text>
        <dbReference type="Rhea" id="RHEA:46608"/>
        <dbReference type="Rhea" id="RHEA-COMP:11060"/>
        <dbReference type="Rhea" id="RHEA-COMP:11605"/>
        <dbReference type="ChEBI" id="CHEBI:15378"/>
        <dbReference type="ChEBI" id="CHEBI:30013"/>
        <dbReference type="ChEBI" id="CHEBI:30616"/>
        <dbReference type="ChEBI" id="CHEBI:61977"/>
        <dbReference type="ChEBI" id="CHEBI:456216"/>
        <dbReference type="EC" id="2.7.11.1"/>
    </reaction>
</comment>
<feature type="binding site" evidence="22">
    <location>
        <position position="762"/>
    </location>
    <ligand>
        <name>ATP</name>
        <dbReference type="ChEBI" id="CHEBI:30616"/>
    </ligand>
</feature>
<dbReference type="SMART" id="SM00220">
    <property type="entry name" value="S_TKc"/>
    <property type="match status" value="1"/>
</dbReference>
<dbReference type="InterPro" id="IPR001611">
    <property type="entry name" value="Leu-rich_rpt"/>
</dbReference>
<evidence type="ECO:0000256" key="20">
    <source>
        <dbReference type="ARBA" id="ARBA00047899"/>
    </source>
</evidence>
<keyword evidence="14" id="KW-0418">Kinase</keyword>
<dbReference type="FunFam" id="1.10.510.10:FF:000309">
    <property type="entry name" value="Leucine-rich repeat receptor-like protein kinase"/>
    <property type="match status" value="1"/>
</dbReference>
<organism evidence="26 27">
    <name type="scientific">Eucalyptus globulus</name>
    <name type="common">Tasmanian blue gum</name>
    <dbReference type="NCBI Taxonomy" id="34317"/>
    <lineage>
        <taxon>Eukaryota</taxon>
        <taxon>Viridiplantae</taxon>
        <taxon>Streptophyta</taxon>
        <taxon>Embryophyta</taxon>
        <taxon>Tracheophyta</taxon>
        <taxon>Spermatophyta</taxon>
        <taxon>Magnoliopsida</taxon>
        <taxon>eudicotyledons</taxon>
        <taxon>Gunneridae</taxon>
        <taxon>Pentapetalae</taxon>
        <taxon>rosids</taxon>
        <taxon>malvids</taxon>
        <taxon>Myrtales</taxon>
        <taxon>Myrtaceae</taxon>
        <taxon>Myrtoideae</taxon>
        <taxon>Eucalypteae</taxon>
        <taxon>Eucalyptus</taxon>
    </lineage>
</organism>
<keyword evidence="27" id="KW-1185">Reference proteome</keyword>
<dbReference type="SUPFAM" id="SSF56112">
    <property type="entry name" value="Protein kinase-like (PK-like)"/>
    <property type="match status" value="1"/>
</dbReference>
<dbReference type="Pfam" id="PF00560">
    <property type="entry name" value="LRR_1"/>
    <property type="match status" value="4"/>
</dbReference>
<keyword evidence="12" id="KW-0677">Repeat</keyword>
<evidence type="ECO:0000256" key="18">
    <source>
        <dbReference type="ARBA" id="ARBA00023170"/>
    </source>
</evidence>
<evidence type="ECO:0000256" key="2">
    <source>
        <dbReference type="ARBA" id="ARBA00008684"/>
    </source>
</evidence>
<comment type="similarity">
    <text evidence="2">Belongs to the protein kinase superfamily. Ser/Thr protein kinase family.</text>
</comment>
<comment type="similarity">
    <text evidence="3">Belongs to the RLP family.</text>
</comment>
<dbReference type="PROSITE" id="PS50011">
    <property type="entry name" value="PROTEIN_KINASE_DOM"/>
    <property type="match status" value="1"/>
</dbReference>
<dbReference type="GO" id="GO:0004674">
    <property type="term" value="F:protein serine/threonine kinase activity"/>
    <property type="evidence" value="ECO:0007669"/>
    <property type="project" value="UniProtKB-KW"/>
</dbReference>
<dbReference type="Pfam" id="PF08263">
    <property type="entry name" value="LRRNT_2"/>
    <property type="match status" value="1"/>
</dbReference>
<dbReference type="InterPro" id="IPR032675">
    <property type="entry name" value="LRR_dom_sf"/>
</dbReference>
<evidence type="ECO:0000256" key="3">
    <source>
        <dbReference type="ARBA" id="ARBA00009592"/>
    </source>
</evidence>
<dbReference type="GO" id="GO:0031347">
    <property type="term" value="P:regulation of defense response"/>
    <property type="evidence" value="ECO:0007669"/>
    <property type="project" value="UniProtKB-ARBA"/>
</dbReference>
<protein>
    <recommendedName>
        <fullName evidence="4">non-specific serine/threonine protein kinase</fullName>
        <ecNumber evidence="4">2.7.11.1</ecNumber>
    </recommendedName>
</protein>
<comment type="catalytic activity">
    <reaction evidence="21">
        <text>L-seryl-[protein] + ATP = O-phospho-L-seryl-[protein] + ADP + H(+)</text>
        <dbReference type="Rhea" id="RHEA:17989"/>
        <dbReference type="Rhea" id="RHEA-COMP:9863"/>
        <dbReference type="Rhea" id="RHEA-COMP:11604"/>
        <dbReference type="ChEBI" id="CHEBI:15378"/>
        <dbReference type="ChEBI" id="CHEBI:29999"/>
        <dbReference type="ChEBI" id="CHEBI:30616"/>
        <dbReference type="ChEBI" id="CHEBI:83421"/>
        <dbReference type="ChEBI" id="CHEBI:456216"/>
        <dbReference type="EC" id="2.7.11.1"/>
    </reaction>
</comment>
<evidence type="ECO:0000256" key="1">
    <source>
        <dbReference type="ARBA" id="ARBA00004251"/>
    </source>
</evidence>
<keyword evidence="18" id="KW-0675">Receptor</keyword>
<evidence type="ECO:0000256" key="7">
    <source>
        <dbReference type="ARBA" id="ARBA00022553"/>
    </source>
</evidence>
<evidence type="ECO:0000256" key="16">
    <source>
        <dbReference type="ARBA" id="ARBA00022989"/>
    </source>
</evidence>
<comment type="caution">
    <text evidence="26">The sequence shown here is derived from an EMBL/GenBank/DDBJ whole genome shotgun (WGS) entry which is preliminary data.</text>
</comment>
<dbReference type="InterPro" id="IPR000719">
    <property type="entry name" value="Prot_kinase_dom"/>
</dbReference>
<dbReference type="InterPro" id="IPR008271">
    <property type="entry name" value="Ser/Thr_kinase_AS"/>
</dbReference>
<evidence type="ECO:0000259" key="25">
    <source>
        <dbReference type="PROSITE" id="PS50011"/>
    </source>
</evidence>
<dbReference type="FunFam" id="3.80.10.10:FF:000129">
    <property type="entry name" value="Leucine-rich repeat receptor-like kinase"/>
    <property type="match status" value="1"/>
</dbReference>
<evidence type="ECO:0000256" key="17">
    <source>
        <dbReference type="ARBA" id="ARBA00023136"/>
    </source>
</evidence>
<keyword evidence="8" id="KW-0433">Leucine-rich repeat</keyword>
<dbReference type="InterPro" id="IPR003591">
    <property type="entry name" value="Leu-rich_rpt_typical-subtyp"/>
</dbReference>
<feature type="signal peptide" evidence="24">
    <location>
        <begin position="1"/>
        <end position="20"/>
    </location>
</feature>
<dbReference type="Pfam" id="PF00069">
    <property type="entry name" value="Pkinase"/>
    <property type="match status" value="1"/>
</dbReference>
<keyword evidence="5" id="KW-1003">Cell membrane</keyword>
<evidence type="ECO:0000256" key="19">
    <source>
        <dbReference type="ARBA" id="ARBA00023180"/>
    </source>
</evidence>
<dbReference type="PRINTS" id="PR00019">
    <property type="entry name" value="LEURICHRPT"/>
</dbReference>
<evidence type="ECO:0000256" key="8">
    <source>
        <dbReference type="ARBA" id="ARBA00022614"/>
    </source>
</evidence>
<dbReference type="GO" id="GO:0001653">
    <property type="term" value="F:peptide receptor activity"/>
    <property type="evidence" value="ECO:0007669"/>
    <property type="project" value="UniProtKB-ARBA"/>
</dbReference>
<proteinExistence type="inferred from homology"/>
<evidence type="ECO:0000256" key="5">
    <source>
        <dbReference type="ARBA" id="ARBA00022475"/>
    </source>
</evidence>
<sequence>MGIRGSLWVVVAVSWLCIQAQVLRSQGVPECNSSDSQALLDLMSNFEPPVQGWETNGSANCCDWPGVSCDGSTGSGRVVELALASKKLAGSLSDSLGRLDQLRFLNLSHNLLKSTLPESLLRLPKLRVLDLSYNEFFGPVPGSANLPSLRVFNISENSFNGSLPVWICTNSTGIQVLNLAVNYFSDVIRSGLGNCGSLQNLSLATNNLNGGISEDIFTLGQLVQLSLQENSFSGPLGSGIGNLTELIRLDISTNRFSGPVPDMFQNMKKLQYFIAQTNGFTGSIPPSLSNSPSLTFLNLRNNSLTGTIALNCSALSSLVSLDLGSNNFSGPFPEDLPNCQKLQNVNLARNKFTTPIPQSFKNFSSLFYLSISNSSLSNVSSALGILQHCENLTVLVLTLNYFDEELPGDASLSFPNLKVLIMANSRLTGSMPEWVHRCTRLQLLDLSWNRLGGMIPSWIGNFQSLFYLDLSNNSFVGEIPKEITELPGLINRNLSMAEPSADFPLFMKRNVSARGLQYNQVTSFPPTVALGWNSLNGSIWPEFGNLKNVHILDLSRNFLSGKIPASLSGMTSLETLDLSYNNLSGGIPSSLVRLYFLSKFSVAYNNLSGPVPNGGQFPTFPNSSFEGTKLCGDHAPPCPTSQNHTEPANHATRKRNIGMAIGISFGAMFLLALMVMILMRAHRRGEVDPEKEVVGRKERDIEDLESRLLVMFQNKDRCGKLSYEDISRATNNFDQANIIGCGGFGMVYRATFPDGTKLAIKKLSGDCGQMEREFRAEVETLSKAQHPNLVYLQGFCMDTDARLLIYSYMENSSLDYWLHEKPDGPCLLDWCKRLRIAQGAARGLAYLHQSCEPHIVHRDVKSSNILLDGNFEAHLADFGLARLIRAYDTHVTTDLVGTLGYIPPEYGMASVATCKGDVYSFGVVLLELVTGKRPMDMCKPKVSRDMISWVIKMKGENRESEVFDHSIYGMKHDKEILRVFEIACLCLNVSPKVRPSTQQLVSWLDGVSVDVEPFLGNCKEL</sequence>
<evidence type="ECO:0000256" key="13">
    <source>
        <dbReference type="ARBA" id="ARBA00022741"/>
    </source>
</evidence>
<accession>A0ABD3J2Q7</accession>